<protein>
    <submittedName>
        <fullName evidence="2">Uncharacterized protein</fullName>
    </submittedName>
</protein>
<organism evidence="2 3">
    <name type="scientific">Novosphingobium album</name>
    <name type="common">ex Liu et al. 2023</name>
    <dbReference type="NCBI Taxonomy" id="3031130"/>
    <lineage>
        <taxon>Bacteria</taxon>
        <taxon>Pseudomonadati</taxon>
        <taxon>Pseudomonadota</taxon>
        <taxon>Alphaproteobacteria</taxon>
        <taxon>Sphingomonadales</taxon>
        <taxon>Sphingomonadaceae</taxon>
        <taxon>Novosphingobium</taxon>
    </lineage>
</organism>
<proteinExistence type="predicted"/>
<reference evidence="2 3" key="1">
    <citation type="submission" date="2023-03" db="EMBL/GenBank/DDBJ databases">
        <title>NovoSphingobium album sp. nov. isolated from polycyclic aromatic hydrocarbons- and heavy-metal polluted soil.</title>
        <authorList>
            <person name="Liu Z."/>
            <person name="Wang K."/>
        </authorList>
    </citation>
    <scope>NUCLEOTIDE SEQUENCE [LARGE SCALE GENOMIC DNA]</scope>
    <source>
        <strain evidence="2 3">H3SJ31-1</strain>
    </source>
</reference>
<evidence type="ECO:0000256" key="1">
    <source>
        <dbReference type="SAM" id="MobiDB-lite"/>
    </source>
</evidence>
<dbReference type="Proteomes" id="UP001216253">
    <property type="component" value="Unassembled WGS sequence"/>
</dbReference>
<dbReference type="EMBL" id="JARESE010000020">
    <property type="protein sequence ID" value="MDE8651615.1"/>
    <property type="molecule type" value="Genomic_DNA"/>
</dbReference>
<feature type="compositionally biased region" description="Basic residues" evidence="1">
    <location>
        <begin position="13"/>
        <end position="22"/>
    </location>
</feature>
<accession>A0ABT5WNJ5</accession>
<sequence length="68" mass="7797">MSEHPAGANGKRVSVRKRPRRPRARYLGLGNVGLDDLRAVKAPELVRRLLRKRIRRRASINRAGSEER</sequence>
<evidence type="ECO:0000313" key="2">
    <source>
        <dbReference type="EMBL" id="MDE8651615.1"/>
    </source>
</evidence>
<name>A0ABT5WNJ5_9SPHN</name>
<evidence type="ECO:0000313" key="3">
    <source>
        <dbReference type="Proteomes" id="UP001216253"/>
    </source>
</evidence>
<comment type="caution">
    <text evidence="2">The sequence shown here is derived from an EMBL/GenBank/DDBJ whole genome shotgun (WGS) entry which is preliminary data.</text>
</comment>
<dbReference type="RefSeq" id="WP_275227720.1">
    <property type="nucleotide sequence ID" value="NZ_JARESE010000020.1"/>
</dbReference>
<gene>
    <name evidence="2" type="ORF">PYV00_07765</name>
</gene>
<keyword evidence="3" id="KW-1185">Reference proteome</keyword>
<feature type="region of interest" description="Disordered" evidence="1">
    <location>
        <begin position="1"/>
        <end position="22"/>
    </location>
</feature>